<evidence type="ECO:0000313" key="2">
    <source>
        <dbReference type="Proteomes" id="UP000030678"/>
    </source>
</evidence>
<gene>
    <name evidence="1" type="ORF">G647_08598</name>
</gene>
<dbReference type="Proteomes" id="UP000030678">
    <property type="component" value="Unassembled WGS sequence"/>
</dbReference>
<evidence type="ECO:0000313" key="1">
    <source>
        <dbReference type="EMBL" id="ETI20561.1"/>
    </source>
</evidence>
<dbReference type="VEuPathDB" id="FungiDB:G647_08598"/>
<organism evidence="1 2">
    <name type="scientific">Cladophialophora carrionii CBS 160.54</name>
    <dbReference type="NCBI Taxonomy" id="1279043"/>
    <lineage>
        <taxon>Eukaryota</taxon>
        <taxon>Fungi</taxon>
        <taxon>Dikarya</taxon>
        <taxon>Ascomycota</taxon>
        <taxon>Pezizomycotina</taxon>
        <taxon>Eurotiomycetes</taxon>
        <taxon>Chaetothyriomycetidae</taxon>
        <taxon>Chaetothyriales</taxon>
        <taxon>Herpotrichiellaceae</taxon>
        <taxon>Cladophialophora</taxon>
    </lineage>
</organism>
<dbReference type="GeneID" id="19987091"/>
<protein>
    <submittedName>
        <fullName evidence="1">Uncharacterized protein</fullName>
    </submittedName>
</protein>
<dbReference type="OrthoDB" id="4148932at2759"/>
<dbReference type="RefSeq" id="XP_008731129.1">
    <property type="nucleotide sequence ID" value="XM_008732907.1"/>
</dbReference>
<dbReference type="HOGENOM" id="CLU_760774_0_0_1"/>
<dbReference type="AlphaFoldDB" id="V9D1P7"/>
<proteinExistence type="predicted"/>
<reference evidence="1 2" key="1">
    <citation type="submission" date="2013-03" db="EMBL/GenBank/DDBJ databases">
        <title>The Genome Sequence of Cladophialophora carrionii CBS 160.54.</title>
        <authorList>
            <consortium name="The Broad Institute Genomics Platform"/>
            <person name="Cuomo C."/>
            <person name="de Hoog S."/>
            <person name="Gorbushina A."/>
            <person name="Walker B."/>
            <person name="Young S.K."/>
            <person name="Zeng Q."/>
            <person name="Gargeya S."/>
            <person name="Fitzgerald M."/>
            <person name="Haas B."/>
            <person name="Abouelleil A."/>
            <person name="Allen A.W."/>
            <person name="Alvarado L."/>
            <person name="Arachchi H.M."/>
            <person name="Berlin A.M."/>
            <person name="Chapman S.B."/>
            <person name="Gainer-Dewar J."/>
            <person name="Goldberg J."/>
            <person name="Griggs A."/>
            <person name="Gujja S."/>
            <person name="Hansen M."/>
            <person name="Howarth C."/>
            <person name="Imamovic A."/>
            <person name="Ireland A."/>
            <person name="Larimer J."/>
            <person name="McCowan C."/>
            <person name="Murphy C."/>
            <person name="Pearson M."/>
            <person name="Poon T.W."/>
            <person name="Priest M."/>
            <person name="Roberts A."/>
            <person name="Saif S."/>
            <person name="Shea T."/>
            <person name="Sisk P."/>
            <person name="Sykes S."/>
            <person name="Wortman J."/>
            <person name="Nusbaum C."/>
            <person name="Birren B."/>
        </authorList>
    </citation>
    <scope>NUCLEOTIDE SEQUENCE [LARGE SCALE GENOMIC DNA]</scope>
    <source>
        <strain evidence="1 2">CBS 160.54</strain>
    </source>
</reference>
<name>V9D1P7_9EURO</name>
<dbReference type="EMBL" id="KB822708">
    <property type="protein sequence ID" value="ETI20561.1"/>
    <property type="molecule type" value="Genomic_DNA"/>
</dbReference>
<accession>V9D1P7</accession>
<sequence>METSATCLQNALADESATFLCLPKEARRMIFQLIFPKIQIYCHYEGPYSQFDEQSQRRIEHPERRWYSRGWHFEGALLLVCKQIHLEVKSVIFNAPVTVGGHWKGVFCPSDFPTGWDVSSRVVKVHPGRTFALSRTQSIYGYLFLDPVNCPNLRTVSTNIGRYICKDYDHQVHYPFKLLPTIYQCLRRQFETREHVSTVHLTELEAICDVNALQHARETDRFIKKRSLTFKCITLFEVVCWEDTASEGEPYREWDPRYDQGPDFQHAFSVLVLWDKDGLRVENMPRLDGFFAEHGRRIYSGSNIWEADEWFAKGRTIWWHDRSDGRLSRWFKSQELEGREHLNRKSLALEGTDDSSNTNVLNRS</sequence>